<evidence type="ECO:0000313" key="4">
    <source>
        <dbReference type="Proteomes" id="UP001319200"/>
    </source>
</evidence>
<comment type="caution">
    <text evidence="3">The sequence shown here is derived from an EMBL/GenBank/DDBJ whole genome shotgun (WGS) entry which is preliminary data.</text>
</comment>
<evidence type="ECO:0000256" key="1">
    <source>
        <dbReference type="SAM" id="Phobius"/>
    </source>
</evidence>
<keyword evidence="1" id="KW-0812">Transmembrane</keyword>
<name>A0AAP2DNV6_9BACT</name>
<gene>
    <name evidence="3" type="ORF">KK083_23045</name>
</gene>
<keyword evidence="1" id="KW-0472">Membrane</keyword>
<dbReference type="EMBL" id="JAHESF010000029">
    <property type="protein sequence ID" value="MBT1699783.1"/>
    <property type="molecule type" value="Genomic_DNA"/>
</dbReference>
<reference evidence="3 4" key="1">
    <citation type="submission" date="2021-05" db="EMBL/GenBank/DDBJ databases">
        <title>A Polyphasic approach of four new species of the genus Ohtaekwangia: Ohtaekwangia histidinii sp. nov., Ohtaekwangia cretensis sp. nov., Ohtaekwangia indiensis sp. nov., Ohtaekwangia reichenbachii sp. nov. from diverse environment.</title>
        <authorList>
            <person name="Octaviana S."/>
        </authorList>
    </citation>
    <scope>NUCLEOTIDE SEQUENCE [LARGE SCALE GENOMIC DNA]</scope>
    <source>
        <strain evidence="3 4">PWU4</strain>
    </source>
</reference>
<accession>A0AAP2DNV6</accession>
<sequence>MPVFSMQEQKNKRLAISLLVLIGITVAVYWLSTAERTENIDKDLFRVADLTTADRVVLESPNGKVALTFNGTRWKVNDRYDADRDMIDVLMATLREAEPKRPVAASVQDSLSAQLDKNGVKVSVWSGGQTLKRFTAGGNELKTQAYFKNEQTGQVYVMTIPGYRVYVAGILELTENQWRDKYAFAFNWRNFVSLQAEFPDKPAENFKVAMQGKLFGIEGLARTDTAKLNTFLDQVSLLTVNEYLEPGKYTDSLTQVKPLMTITVQDIAKREYSLSIFRDGTGVVPGLLQKKQGAVFNRLKIQPILRPKSFFQARER</sequence>
<dbReference type="InterPro" id="IPR025641">
    <property type="entry name" value="DUF4340"/>
</dbReference>
<dbReference type="Proteomes" id="UP001319200">
    <property type="component" value="Unassembled WGS sequence"/>
</dbReference>
<feature type="domain" description="DUF4340" evidence="2">
    <location>
        <begin position="74"/>
        <end position="246"/>
    </location>
</feature>
<protein>
    <submittedName>
        <fullName evidence="3">DUF4340 domain-containing protein</fullName>
    </submittedName>
</protein>
<dbReference type="RefSeq" id="WP_254167957.1">
    <property type="nucleotide sequence ID" value="NZ_JAHESF010000029.1"/>
</dbReference>
<dbReference type="Pfam" id="PF14238">
    <property type="entry name" value="DUF4340"/>
    <property type="match status" value="1"/>
</dbReference>
<feature type="transmembrane region" description="Helical" evidence="1">
    <location>
        <begin position="14"/>
        <end position="32"/>
    </location>
</feature>
<proteinExistence type="predicted"/>
<keyword evidence="4" id="KW-1185">Reference proteome</keyword>
<dbReference type="AlphaFoldDB" id="A0AAP2DNV6"/>
<evidence type="ECO:0000259" key="2">
    <source>
        <dbReference type="Pfam" id="PF14238"/>
    </source>
</evidence>
<evidence type="ECO:0000313" key="3">
    <source>
        <dbReference type="EMBL" id="MBT1699783.1"/>
    </source>
</evidence>
<organism evidence="3 4">
    <name type="scientific">Chryseosolibacter histidini</name>
    <dbReference type="NCBI Taxonomy" id="2782349"/>
    <lineage>
        <taxon>Bacteria</taxon>
        <taxon>Pseudomonadati</taxon>
        <taxon>Bacteroidota</taxon>
        <taxon>Cytophagia</taxon>
        <taxon>Cytophagales</taxon>
        <taxon>Chryseotaleaceae</taxon>
        <taxon>Chryseosolibacter</taxon>
    </lineage>
</organism>
<keyword evidence="1" id="KW-1133">Transmembrane helix</keyword>